<dbReference type="Gene3D" id="1.25.70.10">
    <property type="entry name" value="Transcription termination factor 3, mitochondrial"/>
    <property type="match status" value="1"/>
</dbReference>
<name>G7JBY1_MEDTR</name>
<dbReference type="AlphaFoldDB" id="G7JBY1"/>
<keyword evidence="2" id="KW-0805">Transcription regulation</keyword>
<dbReference type="GO" id="GO:0009507">
    <property type="term" value="C:chloroplast"/>
    <property type="evidence" value="ECO:0000318"/>
    <property type="project" value="GO_Central"/>
</dbReference>
<dbReference type="HOGENOM" id="CLU_1091373_0_0_1"/>
<dbReference type="GO" id="GO:0006353">
    <property type="term" value="P:DNA-templated transcription termination"/>
    <property type="evidence" value="ECO:0007669"/>
    <property type="project" value="UniProtKB-KW"/>
</dbReference>
<sequence length="255" mass="29289">MGTPASSVESSSSTKPIPIPMFKPFLFLNAFGLSTTPLYHLSPFQFSIRFFNTAPSQSFTVSYLIHKFSFSHEFAIKASEPFRFKTSQKPDSVINFFKNHGFTYSDIHRVFTSDIVRMVVGNPKFVKSSLKNHEITVSLLIANPTILQICLAKRTIPLFESLSRFLKTKKNEFLSPFLMLVSIDKIDLLMSFWVNQLGWNSLTLTKNPNIFSYALEKRIIPRALVEPFSYSRRMFLSKFGFSFKEDSDQDNILDD</sequence>
<dbReference type="InterPro" id="IPR003690">
    <property type="entry name" value="MTERF"/>
</dbReference>
<proteinExistence type="inferred from homology"/>
<organism evidence="4 6">
    <name type="scientific">Medicago truncatula</name>
    <name type="common">Barrel medic</name>
    <name type="synonym">Medicago tribuloides</name>
    <dbReference type="NCBI Taxonomy" id="3880"/>
    <lineage>
        <taxon>Eukaryota</taxon>
        <taxon>Viridiplantae</taxon>
        <taxon>Streptophyta</taxon>
        <taxon>Embryophyta</taxon>
        <taxon>Tracheophyta</taxon>
        <taxon>Spermatophyta</taxon>
        <taxon>Magnoliopsida</taxon>
        <taxon>eudicotyledons</taxon>
        <taxon>Gunneridae</taxon>
        <taxon>Pentapetalae</taxon>
        <taxon>rosids</taxon>
        <taxon>fabids</taxon>
        <taxon>Fabales</taxon>
        <taxon>Fabaceae</taxon>
        <taxon>Papilionoideae</taxon>
        <taxon>50 kb inversion clade</taxon>
        <taxon>NPAAA clade</taxon>
        <taxon>Hologalegina</taxon>
        <taxon>IRL clade</taxon>
        <taxon>Trifolieae</taxon>
        <taxon>Medicago</taxon>
    </lineage>
</organism>
<protein>
    <submittedName>
        <fullName evidence="4">mTERF protein</fullName>
    </submittedName>
</protein>
<dbReference type="GO" id="GO:0009658">
    <property type="term" value="P:chloroplast organization"/>
    <property type="evidence" value="ECO:0000318"/>
    <property type="project" value="GO_Central"/>
</dbReference>
<evidence type="ECO:0000313" key="4">
    <source>
        <dbReference type="EMBL" id="AES72024.1"/>
    </source>
</evidence>
<dbReference type="PANTHER" id="PTHR13068:SF91">
    <property type="entry name" value="TRANSCRIPTION TERMINATION FACTOR FAMILY PROTEIN"/>
    <property type="match status" value="1"/>
</dbReference>
<dbReference type="EMBL" id="CM001219">
    <property type="protein sequence ID" value="AES72024.1"/>
    <property type="molecule type" value="Genomic_DNA"/>
</dbReference>
<comment type="similarity">
    <text evidence="1">Belongs to the mTERF family.</text>
</comment>
<reference evidence="4 6" key="2">
    <citation type="journal article" date="2014" name="BMC Genomics">
        <title>An improved genome release (version Mt4.0) for the model legume Medicago truncatula.</title>
        <authorList>
            <person name="Tang H."/>
            <person name="Krishnakumar V."/>
            <person name="Bidwell S."/>
            <person name="Rosen B."/>
            <person name="Chan A."/>
            <person name="Zhou S."/>
            <person name="Gentzbittel L."/>
            <person name="Childs K.L."/>
            <person name="Yandell M."/>
            <person name="Gundlach H."/>
            <person name="Mayer K.F."/>
            <person name="Schwartz D.C."/>
            <person name="Town C.D."/>
        </authorList>
    </citation>
    <scope>GENOME REANNOTATION</scope>
    <source>
        <strain evidence="5 6">cv. Jemalong A17</strain>
    </source>
</reference>
<dbReference type="GO" id="GO:0003676">
    <property type="term" value="F:nucleic acid binding"/>
    <property type="evidence" value="ECO:0007669"/>
    <property type="project" value="InterPro"/>
</dbReference>
<evidence type="ECO:0000256" key="3">
    <source>
        <dbReference type="ARBA" id="ARBA00022946"/>
    </source>
</evidence>
<reference evidence="5" key="3">
    <citation type="submission" date="2015-04" db="UniProtKB">
        <authorList>
            <consortium name="EnsemblPlants"/>
        </authorList>
    </citation>
    <scope>IDENTIFICATION</scope>
    <source>
        <strain evidence="5">cv. Jemalong A17</strain>
    </source>
</reference>
<accession>G7JBY1</accession>
<reference evidence="4 6" key="1">
    <citation type="journal article" date="2011" name="Nature">
        <title>The Medicago genome provides insight into the evolution of rhizobial symbioses.</title>
        <authorList>
            <person name="Young N.D."/>
            <person name="Debelle F."/>
            <person name="Oldroyd G.E."/>
            <person name="Geurts R."/>
            <person name="Cannon S.B."/>
            <person name="Udvardi M.K."/>
            <person name="Benedito V.A."/>
            <person name="Mayer K.F."/>
            <person name="Gouzy J."/>
            <person name="Schoof H."/>
            <person name="Van de Peer Y."/>
            <person name="Proost S."/>
            <person name="Cook D.R."/>
            <person name="Meyers B.C."/>
            <person name="Spannagl M."/>
            <person name="Cheung F."/>
            <person name="De Mita S."/>
            <person name="Krishnakumar V."/>
            <person name="Gundlach H."/>
            <person name="Zhou S."/>
            <person name="Mudge J."/>
            <person name="Bharti A.K."/>
            <person name="Murray J.D."/>
            <person name="Naoumkina M.A."/>
            <person name="Rosen B."/>
            <person name="Silverstein K.A."/>
            <person name="Tang H."/>
            <person name="Rombauts S."/>
            <person name="Zhao P.X."/>
            <person name="Zhou P."/>
            <person name="Barbe V."/>
            <person name="Bardou P."/>
            <person name="Bechner M."/>
            <person name="Bellec A."/>
            <person name="Berger A."/>
            <person name="Berges H."/>
            <person name="Bidwell S."/>
            <person name="Bisseling T."/>
            <person name="Choisne N."/>
            <person name="Couloux A."/>
            <person name="Denny R."/>
            <person name="Deshpande S."/>
            <person name="Dai X."/>
            <person name="Doyle J.J."/>
            <person name="Dudez A.M."/>
            <person name="Farmer A.D."/>
            <person name="Fouteau S."/>
            <person name="Franken C."/>
            <person name="Gibelin C."/>
            <person name="Gish J."/>
            <person name="Goldstein S."/>
            <person name="Gonzalez A.J."/>
            <person name="Green P.J."/>
            <person name="Hallab A."/>
            <person name="Hartog M."/>
            <person name="Hua A."/>
            <person name="Humphray S.J."/>
            <person name="Jeong D.H."/>
            <person name="Jing Y."/>
            <person name="Jocker A."/>
            <person name="Kenton S.M."/>
            <person name="Kim D.J."/>
            <person name="Klee K."/>
            <person name="Lai H."/>
            <person name="Lang C."/>
            <person name="Lin S."/>
            <person name="Macmil S.L."/>
            <person name="Magdelenat G."/>
            <person name="Matthews L."/>
            <person name="McCorrison J."/>
            <person name="Monaghan E.L."/>
            <person name="Mun J.H."/>
            <person name="Najar F.Z."/>
            <person name="Nicholson C."/>
            <person name="Noirot C."/>
            <person name="O'Bleness M."/>
            <person name="Paule C.R."/>
            <person name="Poulain J."/>
            <person name="Prion F."/>
            <person name="Qin B."/>
            <person name="Qu C."/>
            <person name="Retzel E.F."/>
            <person name="Riddle C."/>
            <person name="Sallet E."/>
            <person name="Samain S."/>
            <person name="Samson N."/>
            <person name="Sanders I."/>
            <person name="Saurat O."/>
            <person name="Scarpelli C."/>
            <person name="Schiex T."/>
            <person name="Segurens B."/>
            <person name="Severin A.J."/>
            <person name="Sherrier D.J."/>
            <person name="Shi R."/>
            <person name="Sims S."/>
            <person name="Singer S.R."/>
            <person name="Sinharoy S."/>
            <person name="Sterck L."/>
            <person name="Viollet A."/>
            <person name="Wang B.B."/>
            <person name="Wang K."/>
            <person name="Wang M."/>
            <person name="Wang X."/>
            <person name="Warfsmann J."/>
            <person name="Weissenbach J."/>
            <person name="White D.D."/>
            <person name="White J.D."/>
            <person name="Wiley G.B."/>
            <person name="Wincker P."/>
            <person name="Xing Y."/>
            <person name="Yang L."/>
            <person name="Yao Z."/>
            <person name="Ying F."/>
            <person name="Zhai J."/>
            <person name="Zhou L."/>
            <person name="Zuber A."/>
            <person name="Denarie J."/>
            <person name="Dixon R.A."/>
            <person name="May G.D."/>
            <person name="Schwartz D.C."/>
            <person name="Rogers J."/>
            <person name="Quetier F."/>
            <person name="Town C.D."/>
            <person name="Roe B.A."/>
        </authorList>
    </citation>
    <scope>NUCLEOTIDE SEQUENCE [LARGE SCALE GENOMIC DNA]</scope>
    <source>
        <strain evidence="4">A17</strain>
        <strain evidence="5 6">cv. Jemalong A17</strain>
    </source>
</reference>
<dbReference type="InterPro" id="IPR038538">
    <property type="entry name" value="MTERF_sf"/>
</dbReference>
<dbReference type="PANTHER" id="PTHR13068">
    <property type="entry name" value="CGI-12 PROTEIN-RELATED"/>
    <property type="match status" value="1"/>
</dbReference>
<keyword evidence="3" id="KW-0809">Transit peptide</keyword>
<dbReference type="PaxDb" id="3880-AES72024"/>
<keyword evidence="2" id="KW-0804">Transcription</keyword>
<evidence type="ECO:0000313" key="6">
    <source>
        <dbReference type="Proteomes" id="UP000002051"/>
    </source>
</evidence>
<gene>
    <name evidence="4" type="ordered locus">MTR_3g085240</name>
</gene>
<dbReference type="Proteomes" id="UP000002051">
    <property type="component" value="Chromosome 3"/>
</dbReference>
<evidence type="ECO:0000256" key="2">
    <source>
        <dbReference type="ARBA" id="ARBA00022472"/>
    </source>
</evidence>
<dbReference type="EnsemblPlants" id="AES72024">
    <property type="protein sequence ID" value="AES72024"/>
    <property type="gene ID" value="MTR_3g085240"/>
</dbReference>
<keyword evidence="6" id="KW-1185">Reference proteome</keyword>
<evidence type="ECO:0000256" key="1">
    <source>
        <dbReference type="ARBA" id="ARBA00007692"/>
    </source>
</evidence>
<keyword evidence="2" id="KW-0806">Transcription termination</keyword>
<evidence type="ECO:0000313" key="5">
    <source>
        <dbReference type="EnsemblPlants" id="AES72024"/>
    </source>
</evidence>